<reference evidence="1" key="1">
    <citation type="submission" date="2023-01" db="EMBL/GenBank/DDBJ databases">
        <title>Exophiala dermititidis isolated from Cystic Fibrosis Patient.</title>
        <authorList>
            <person name="Kurbessoian T."/>
            <person name="Crocker A."/>
            <person name="Murante D."/>
            <person name="Hogan D.A."/>
            <person name="Stajich J.E."/>
        </authorList>
    </citation>
    <scope>NUCLEOTIDE SEQUENCE</scope>
    <source>
        <strain evidence="1">Ex8</strain>
    </source>
</reference>
<name>A0AAN6EVL2_EXODE</name>
<organism evidence="1 2">
    <name type="scientific">Exophiala dermatitidis</name>
    <name type="common">Black yeast-like fungus</name>
    <name type="synonym">Wangiella dermatitidis</name>
    <dbReference type="NCBI Taxonomy" id="5970"/>
    <lineage>
        <taxon>Eukaryota</taxon>
        <taxon>Fungi</taxon>
        <taxon>Dikarya</taxon>
        <taxon>Ascomycota</taxon>
        <taxon>Pezizomycotina</taxon>
        <taxon>Eurotiomycetes</taxon>
        <taxon>Chaetothyriomycetidae</taxon>
        <taxon>Chaetothyriales</taxon>
        <taxon>Herpotrichiellaceae</taxon>
        <taxon>Exophiala</taxon>
    </lineage>
</organism>
<evidence type="ECO:0000313" key="2">
    <source>
        <dbReference type="Proteomes" id="UP001161757"/>
    </source>
</evidence>
<evidence type="ECO:0000313" key="1">
    <source>
        <dbReference type="EMBL" id="KAJ8991864.1"/>
    </source>
</evidence>
<accession>A0AAN6EVL2</accession>
<proteinExistence type="predicted"/>
<sequence length="105" mass="11876">MRRHASSANPCLARMAMHRGSSEFGIRQLTKNAQDGTARFRRQNSRYVQSERKQGCPIFFITSDRGTSGSSYYTAATALRAISFHTFIDSHLPCQHLFIHCHSQA</sequence>
<dbReference type="EMBL" id="JAJGCB010000007">
    <property type="protein sequence ID" value="KAJ8991864.1"/>
    <property type="molecule type" value="Genomic_DNA"/>
</dbReference>
<dbReference type="AlphaFoldDB" id="A0AAN6EVL2"/>
<protein>
    <submittedName>
        <fullName evidence="1">Uncharacterized protein</fullName>
    </submittedName>
</protein>
<dbReference type="Proteomes" id="UP001161757">
    <property type="component" value="Unassembled WGS sequence"/>
</dbReference>
<comment type="caution">
    <text evidence="1">The sequence shown here is derived from an EMBL/GenBank/DDBJ whole genome shotgun (WGS) entry which is preliminary data.</text>
</comment>
<gene>
    <name evidence="1" type="ORF">HRR80_004485</name>
</gene>